<evidence type="ECO:0000313" key="4">
    <source>
        <dbReference type="EMBL" id="KAJ3167220.1"/>
    </source>
</evidence>
<evidence type="ECO:0000256" key="2">
    <source>
        <dbReference type="ARBA" id="ARBA00022485"/>
    </source>
</evidence>
<dbReference type="Gene3D" id="3.40.50.1780">
    <property type="match status" value="1"/>
</dbReference>
<protein>
    <recommendedName>
        <fullName evidence="3">Iron hydrogenase small subunit domain-containing protein</fullName>
    </recommendedName>
</protein>
<dbReference type="Pfam" id="PF02906">
    <property type="entry name" value="Fe_hyd_lg_C"/>
    <property type="match status" value="1"/>
</dbReference>
<proteinExistence type="inferred from homology"/>
<evidence type="ECO:0000256" key="1">
    <source>
        <dbReference type="ARBA" id="ARBA00006596"/>
    </source>
</evidence>
<dbReference type="EMBL" id="JADGJQ010000147">
    <property type="protein sequence ID" value="KAJ3167220.1"/>
    <property type="molecule type" value="Genomic_DNA"/>
</dbReference>
<comment type="caution">
    <text evidence="4">The sequence shown here is derived from an EMBL/GenBank/DDBJ whole genome shotgun (WGS) entry which is preliminary data.</text>
</comment>
<dbReference type="InterPro" id="IPR050340">
    <property type="entry name" value="Cytosolic_Fe-S_CAF"/>
</dbReference>
<dbReference type="PANTHER" id="PTHR11615">
    <property type="entry name" value="NITRATE, FORMATE, IRON DEHYDROGENASE"/>
    <property type="match status" value="1"/>
</dbReference>
<dbReference type="GO" id="GO:0051539">
    <property type="term" value="F:4 iron, 4 sulfur cluster binding"/>
    <property type="evidence" value="ECO:0007669"/>
    <property type="project" value="UniProtKB-KW"/>
</dbReference>
<dbReference type="InterPro" id="IPR003149">
    <property type="entry name" value="Fe_hydrogenase_ssu"/>
</dbReference>
<name>A0AAD5TAW7_9FUNG</name>
<sequence length="562" mass="61128">MTFSGAVLLTDLNDFITPSQACIKPVQIERTSQGADSQIRLDDTGGYYEVSQDGGETKLETASISLNDCLACSGCITSAESVLVTLQSQKELYEVLKANQLAVQQGRTQDVRVVVVSVSPQSRASIAAKYDLSPLDVWKRLLWFYKTFLGAHHVFDTAFSRDFALIESAKEFVRRYREHHHAQTQPDSATTTGQETAARPVLPMLASACPGWICYAEKTHGYILPHIDSTKSPQQIMGSLVKNYLGAKLGVPANRVYHVAVMPCYDKKLEASRKDFYDDVYSTRDVDCVITTGEVEKMFSEQSLCINDMQALDVEMTFTKAFASPEENHGIPILAGSEGSSSGGYLSYILRYAAHVLFGVSLTPQDVENGTNGVHIRPGRNSDFVEYALCLPADPETPVLRFALAYGFRNIQNLVRKINPAPAAGAVARRRRQHRRANAAAAAATTTSAYDYVEIMACPSGCINGGGQLKPQTNDSGGGGTAAGAAPTTLLAASRDWIAKAEGAYRSVAVDGGIQPPEANQAVTALYTEWLEGEESEKARKMLHTEYHAVEKMDVNGLAVNW</sequence>
<dbReference type="InterPro" id="IPR009016">
    <property type="entry name" value="Fe_hydrogenase"/>
</dbReference>
<evidence type="ECO:0000313" key="5">
    <source>
        <dbReference type="Proteomes" id="UP001212152"/>
    </source>
</evidence>
<dbReference type="Gene3D" id="3.40.950.10">
    <property type="entry name" value="Fe-only Hydrogenase (Larger Subunit), Chain L, domain 3"/>
    <property type="match status" value="1"/>
</dbReference>
<keyword evidence="5" id="KW-1185">Reference proteome</keyword>
<dbReference type="Pfam" id="PF02256">
    <property type="entry name" value="Fe_hyd_SSU"/>
    <property type="match status" value="1"/>
</dbReference>
<dbReference type="InterPro" id="IPR004108">
    <property type="entry name" value="Fe_hydrogenase_lsu_C"/>
</dbReference>
<keyword evidence="2" id="KW-0479">Metal-binding</keyword>
<dbReference type="AlphaFoldDB" id="A0AAD5TAW7"/>
<evidence type="ECO:0000259" key="3">
    <source>
        <dbReference type="SMART" id="SM00902"/>
    </source>
</evidence>
<organism evidence="4 5">
    <name type="scientific">Geranomyces variabilis</name>
    <dbReference type="NCBI Taxonomy" id="109894"/>
    <lineage>
        <taxon>Eukaryota</taxon>
        <taxon>Fungi</taxon>
        <taxon>Fungi incertae sedis</taxon>
        <taxon>Chytridiomycota</taxon>
        <taxon>Chytridiomycota incertae sedis</taxon>
        <taxon>Chytridiomycetes</taxon>
        <taxon>Spizellomycetales</taxon>
        <taxon>Powellomycetaceae</taxon>
        <taxon>Geranomyces</taxon>
    </lineage>
</organism>
<feature type="domain" description="Iron hydrogenase small subunit" evidence="3">
    <location>
        <begin position="491"/>
        <end position="551"/>
    </location>
</feature>
<reference evidence="4" key="1">
    <citation type="submission" date="2020-05" db="EMBL/GenBank/DDBJ databases">
        <title>Phylogenomic resolution of chytrid fungi.</title>
        <authorList>
            <person name="Stajich J.E."/>
            <person name="Amses K."/>
            <person name="Simmons R."/>
            <person name="Seto K."/>
            <person name="Myers J."/>
            <person name="Bonds A."/>
            <person name="Quandt C.A."/>
            <person name="Barry K."/>
            <person name="Liu P."/>
            <person name="Grigoriev I."/>
            <person name="Longcore J.E."/>
            <person name="James T.Y."/>
        </authorList>
    </citation>
    <scope>NUCLEOTIDE SEQUENCE</scope>
    <source>
        <strain evidence="4">JEL0379</strain>
    </source>
</reference>
<dbReference type="SMART" id="SM00902">
    <property type="entry name" value="Fe_hyd_SSU"/>
    <property type="match status" value="1"/>
</dbReference>
<accession>A0AAD5TAW7</accession>
<keyword evidence="2" id="KW-0004">4Fe-4S</keyword>
<keyword evidence="2" id="KW-0408">Iron</keyword>
<keyword evidence="2" id="KW-0411">Iron-sulfur</keyword>
<comment type="similarity">
    <text evidence="1">Belongs to the NARF family.</text>
</comment>
<gene>
    <name evidence="4" type="ORF">HDU87_001731</name>
</gene>
<dbReference type="Proteomes" id="UP001212152">
    <property type="component" value="Unassembled WGS sequence"/>
</dbReference>
<dbReference type="SUPFAM" id="SSF53920">
    <property type="entry name" value="Fe-only hydrogenase"/>
    <property type="match status" value="1"/>
</dbReference>